<dbReference type="EMBL" id="MQWB01000001">
    <property type="protein sequence ID" value="OZC02965.1"/>
    <property type="molecule type" value="Genomic_DNA"/>
</dbReference>
<dbReference type="Gene3D" id="2.120.10.30">
    <property type="entry name" value="TolB, C-terminal domain"/>
    <property type="match status" value="1"/>
</dbReference>
<dbReference type="AlphaFoldDB" id="A0A259TYW3"/>
<dbReference type="PANTHER" id="PTHR42776">
    <property type="entry name" value="SERINE PEPTIDASE S9 FAMILY MEMBER"/>
    <property type="match status" value="1"/>
</dbReference>
<dbReference type="InterPro" id="IPR011042">
    <property type="entry name" value="6-blade_b-propeller_TolB-like"/>
</dbReference>
<evidence type="ECO:0000256" key="2">
    <source>
        <dbReference type="ARBA" id="ARBA00022801"/>
    </source>
</evidence>
<dbReference type="SUPFAM" id="SSF53474">
    <property type="entry name" value="alpha/beta-Hydrolases"/>
    <property type="match status" value="1"/>
</dbReference>
<protein>
    <submittedName>
        <fullName evidence="7">S9 family peptidase</fullName>
    </submittedName>
</protein>
<dbReference type="InParanoid" id="A0A259TYW3"/>
<evidence type="ECO:0000256" key="3">
    <source>
        <dbReference type="ARBA" id="ARBA00022825"/>
    </source>
</evidence>
<dbReference type="Gene3D" id="3.40.50.1820">
    <property type="entry name" value="alpha/beta hydrolase"/>
    <property type="match status" value="1"/>
</dbReference>
<gene>
    <name evidence="7" type="ORF">BSZ36_08270</name>
</gene>
<name>A0A259TYW3_9BACT</name>
<keyword evidence="5" id="KW-0732">Signal</keyword>
<dbReference type="GO" id="GO:0004252">
    <property type="term" value="F:serine-type endopeptidase activity"/>
    <property type="evidence" value="ECO:0007669"/>
    <property type="project" value="TreeGrafter"/>
</dbReference>
<dbReference type="InterPro" id="IPR029058">
    <property type="entry name" value="AB_hydrolase_fold"/>
</dbReference>
<dbReference type="Pfam" id="PF00326">
    <property type="entry name" value="Peptidase_S9"/>
    <property type="match status" value="1"/>
</dbReference>
<dbReference type="OrthoDB" id="6388416at2"/>
<dbReference type="GO" id="GO:0006508">
    <property type="term" value="P:proteolysis"/>
    <property type="evidence" value="ECO:0007669"/>
    <property type="project" value="UniProtKB-KW"/>
</dbReference>
<keyword evidence="4" id="KW-0809">Transit peptide</keyword>
<accession>A0A259TYW3</accession>
<evidence type="ECO:0000256" key="5">
    <source>
        <dbReference type="SAM" id="SignalP"/>
    </source>
</evidence>
<dbReference type="PANTHER" id="PTHR42776:SF28">
    <property type="entry name" value="GLUTAMYL ENDOPEPTIDASE, CHLOROPLASTIC-RELATED"/>
    <property type="match status" value="1"/>
</dbReference>
<organism evidence="7 8">
    <name type="scientific">Rubricoccus marinus</name>
    <dbReference type="NCBI Taxonomy" id="716817"/>
    <lineage>
        <taxon>Bacteria</taxon>
        <taxon>Pseudomonadati</taxon>
        <taxon>Rhodothermota</taxon>
        <taxon>Rhodothermia</taxon>
        <taxon>Rhodothermales</taxon>
        <taxon>Rubricoccaceae</taxon>
        <taxon>Rubricoccus</taxon>
    </lineage>
</organism>
<evidence type="ECO:0000313" key="7">
    <source>
        <dbReference type="EMBL" id="OZC02965.1"/>
    </source>
</evidence>
<comment type="caution">
    <text evidence="7">The sequence shown here is derived from an EMBL/GenBank/DDBJ whole genome shotgun (WGS) entry which is preliminary data.</text>
</comment>
<evidence type="ECO:0000259" key="6">
    <source>
        <dbReference type="Pfam" id="PF00326"/>
    </source>
</evidence>
<evidence type="ECO:0000256" key="4">
    <source>
        <dbReference type="ARBA" id="ARBA00022946"/>
    </source>
</evidence>
<dbReference type="InterPro" id="IPR001375">
    <property type="entry name" value="Peptidase_S9_cat"/>
</dbReference>
<dbReference type="ESTHER" id="9bact-a0a259tyw3">
    <property type="family name" value="Glutamyl_Peptidase_S9"/>
</dbReference>
<feature type="chain" id="PRO_5012717532" evidence="5">
    <location>
        <begin position="20"/>
        <end position="819"/>
    </location>
</feature>
<dbReference type="RefSeq" id="WP_094547764.1">
    <property type="nucleotide sequence ID" value="NZ_MQWB01000001.1"/>
</dbReference>
<dbReference type="FunFam" id="3.40.50.1820:FF:000049">
    <property type="entry name" value="probable glutamyl endopeptidase, chloroplastic"/>
    <property type="match status" value="1"/>
</dbReference>
<evidence type="ECO:0000313" key="8">
    <source>
        <dbReference type="Proteomes" id="UP000216446"/>
    </source>
</evidence>
<dbReference type="Proteomes" id="UP000216446">
    <property type="component" value="Unassembled WGS sequence"/>
</dbReference>
<dbReference type="SUPFAM" id="SSF82171">
    <property type="entry name" value="DPP6 N-terminal domain-like"/>
    <property type="match status" value="1"/>
</dbReference>
<keyword evidence="1" id="KW-0645">Protease</keyword>
<proteinExistence type="predicted"/>
<keyword evidence="2" id="KW-0378">Hydrolase</keyword>
<keyword evidence="8" id="KW-1185">Reference proteome</keyword>
<feature type="signal peptide" evidence="5">
    <location>
        <begin position="1"/>
        <end position="19"/>
    </location>
</feature>
<evidence type="ECO:0000256" key="1">
    <source>
        <dbReference type="ARBA" id="ARBA00022670"/>
    </source>
</evidence>
<sequence>MLRFLAPTFALLIALPLAAQDDLTYQRPAPELAALVDAPRTPAVSLSPDRSTMALLERSGAPSVAELSQPEIGLAGSRVNPRTNGPSRANGYTGVALQAVMGGEARTVSGLPPQATFRSAEWSPDGRHLAMLTDFDDRIELWTVDVASASGRRLLATPVNDAAPGSTFEWLPSSDALVVRTVPEGRAPLAQEARVPTGPVVQQSDGEAAPARTYQDLLASPQDEALFDHYMTSRLMVVGLDGSTQRFGPDAVYTSLSPSPDGRLLMTETRQRPYSYLVPWYRFPVRVEVWDVASGESVHVAAENPLAERVPIAFGSVPTGPRSFGWRADVPATLVWTEAQDGGDASAPAEVRDQVYTHAAPFAGEPTPLVTLPLRYGGITWGDEDTAIVEESMWSDRTRRAYVVDPSQSDAKRELFTVSFEDRYNDPGRPMTEATPTGARVLTLDGDATFWTGQGASAEGNRPFVVRRDLASGETQEVFRSEAPYYESPVAFLDARGQTLMTRRETVTEPPNYRVRNLASGESRAVTAFPHPYPELANIQKETIEYERADGVPLSATLYLPAGYDAERDGPLPTLVWAYPTEFKSADAAGQRSDSPYQFTYVSYWGAVPFVTRGYAVLDDASFPVVGEGDDQPNDTFREQLVMNAQAAIDAGVARGVTDPDRVAVGGHSYGAFMVGNLLAHSDLFAAGIARSGAYNRTLTPFGFQREERTFWDDPMLYFGMSPFMHAEKIDEPILMIHGQADNNPGTFTIQSERLYGAIKGLGGTARLVLLPAESHGYSARESLLHMLWEEDQWLETYVKNAPSPEASGGDASPSDAGR</sequence>
<reference evidence="7 8" key="1">
    <citation type="submission" date="2016-11" db="EMBL/GenBank/DDBJ databases">
        <title>Study of marine rhodopsin-containing bacteria.</title>
        <authorList>
            <person name="Yoshizawa S."/>
            <person name="Kumagai Y."/>
            <person name="Kogure K."/>
        </authorList>
    </citation>
    <scope>NUCLEOTIDE SEQUENCE [LARGE SCALE GENOMIC DNA]</scope>
    <source>
        <strain evidence="7 8">SG-29</strain>
    </source>
</reference>
<keyword evidence="3" id="KW-0720">Serine protease</keyword>
<feature type="domain" description="Peptidase S9 prolyl oligopeptidase catalytic" evidence="6">
    <location>
        <begin position="646"/>
        <end position="801"/>
    </location>
</feature>